<organism evidence="5 6">
    <name type="scientific">Lachnobacterium bovis</name>
    <dbReference type="NCBI Taxonomy" id="140626"/>
    <lineage>
        <taxon>Bacteria</taxon>
        <taxon>Bacillati</taxon>
        <taxon>Bacillota</taxon>
        <taxon>Clostridia</taxon>
        <taxon>Lachnospirales</taxon>
        <taxon>Lachnospiraceae</taxon>
        <taxon>Lachnobacterium</taxon>
    </lineage>
</organism>
<dbReference type="Pfam" id="PF04397">
    <property type="entry name" value="LytTR"/>
    <property type="match status" value="1"/>
</dbReference>
<dbReference type="PANTHER" id="PTHR37299">
    <property type="entry name" value="TRANSCRIPTIONAL REGULATOR-RELATED"/>
    <property type="match status" value="1"/>
</dbReference>
<dbReference type="SMART" id="SM00850">
    <property type="entry name" value="LytTR"/>
    <property type="match status" value="1"/>
</dbReference>
<dbReference type="RefSeq" id="WP_022750219.1">
    <property type="nucleotide sequence ID" value="NZ_FOGW01000030.1"/>
</dbReference>
<dbReference type="PANTHER" id="PTHR37299:SF3">
    <property type="entry name" value="STAGE 0 SPORULATION PROTEIN A HOMOLOG"/>
    <property type="match status" value="1"/>
</dbReference>
<evidence type="ECO:0000313" key="6">
    <source>
        <dbReference type="Proteomes" id="UP000182471"/>
    </source>
</evidence>
<dbReference type="EMBL" id="FOGW01000030">
    <property type="protein sequence ID" value="SES09123.1"/>
    <property type="molecule type" value="Genomic_DNA"/>
</dbReference>
<dbReference type="AlphaFoldDB" id="A0A1H9UJB0"/>
<gene>
    <name evidence="5" type="ORF">SAMN02910429_02116</name>
</gene>
<dbReference type="PROSITE" id="PS50930">
    <property type="entry name" value="HTH_LYTTR"/>
    <property type="match status" value="1"/>
</dbReference>
<protein>
    <submittedName>
        <fullName evidence="5">LytTr DNA-binding domain-containing protein</fullName>
    </submittedName>
</protein>
<evidence type="ECO:0000256" key="1">
    <source>
        <dbReference type="ARBA" id="ARBA00022490"/>
    </source>
</evidence>
<proteinExistence type="predicted"/>
<dbReference type="Gene3D" id="2.40.50.1020">
    <property type="entry name" value="LytTr DNA-binding domain"/>
    <property type="match status" value="1"/>
</dbReference>
<evidence type="ECO:0000256" key="3">
    <source>
        <dbReference type="ARBA" id="ARBA00023159"/>
    </source>
</evidence>
<dbReference type="GO" id="GO:0000156">
    <property type="term" value="F:phosphorelay response regulator activity"/>
    <property type="evidence" value="ECO:0007669"/>
    <property type="project" value="InterPro"/>
</dbReference>
<keyword evidence="3" id="KW-0010">Activator</keyword>
<keyword evidence="5" id="KW-0238">DNA-binding</keyword>
<evidence type="ECO:0000313" key="5">
    <source>
        <dbReference type="EMBL" id="SES09123.1"/>
    </source>
</evidence>
<dbReference type="InterPro" id="IPR007492">
    <property type="entry name" value="LytTR_DNA-bd_dom"/>
</dbReference>
<name>A0A1H9UJB0_9FIRM</name>
<dbReference type="InterPro" id="IPR046947">
    <property type="entry name" value="LytR-like"/>
</dbReference>
<keyword evidence="1" id="KW-0963">Cytoplasm</keyword>
<keyword evidence="6" id="KW-1185">Reference proteome</keyword>
<dbReference type="Proteomes" id="UP000182471">
    <property type="component" value="Unassembled WGS sequence"/>
</dbReference>
<feature type="domain" description="HTH LytTR-type" evidence="4">
    <location>
        <begin position="23"/>
        <end position="111"/>
    </location>
</feature>
<reference evidence="6" key="1">
    <citation type="submission" date="2016-10" db="EMBL/GenBank/DDBJ databases">
        <authorList>
            <person name="Varghese N."/>
            <person name="Submissions S."/>
        </authorList>
    </citation>
    <scope>NUCLEOTIDE SEQUENCE [LARGE SCALE GENOMIC DNA]</scope>
    <source>
        <strain evidence="6">S1b</strain>
    </source>
</reference>
<evidence type="ECO:0000256" key="2">
    <source>
        <dbReference type="ARBA" id="ARBA00023012"/>
    </source>
</evidence>
<sequence length="120" mass="14155">MIEKNNKKNNHFTEISKKLLHNIKKEDIIYCESYSHKIILHTVNKDIYMYAKLNDIEGYLSSNIFLRIHKSYLINQNYIQGLSKNVITLSNGIRLNISRSTSKEIYEKCLLAVLKKKYES</sequence>
<evidence type="ECO:0000259" key="4">
    <source>
        <dbReference type="PROSITE" id="PS50930"/>
    </source>
</evidence>
<dbReference type="GO" id="GO:0003677">
    <property type="term" value="F:DNA binding"/>
    <property type="evidence" value="ECO:0007669"/>
    <property type="project" value="UniProtKB-KW"/>
</dbReference>
<keyword evidence="2" id="KW-0902">Two-component regulatory system</keyword>
<dbReference type="OrthoDB" id="9802383at2"/>
<accession>A0A1H9UJB0</accession>